<name>A0A075G268_9ARCH</name>
<dbReference type="SUPFAM" id="SSF48452">
    <property type="entry name" value="TPR-like"/>
    <property type="match status" value="1"/>
</dbReference>
<dbReference type="InterPro" id="IPR032698">
    <property type="entry name" value="SirB1_N"/>
</dbReference>
<dbReference type="Pfam" id="PF13371">
    <property type="entry name" value="TPR_9"/>
    <property type="match status" value="1"/>
</dbReference>
<dbReference type="Pfam" id="PF13369">
    <property type="entry name" value="Transglut_core2"/>
    <property type="match status" value="1"/>
</dbReference>
<dbReference type="PANTHER" id="PTHR31350:SF21">
    <property type="entry name" value="F-BOX ONLY PROTEIN 21"/>
    <property type="match status" value="1"/>
</dbReference>
<accession>A0A075G268</accession>
<proteinExistence type="predicted"/>
<organism evidence="2">
    <name type="scientific">uncultured marine thaumarchaeote KM3_01_F07</name>
    <dbReference type="NCBI Taxonomy" id="1455953"/>
    <lineage>
        <taxon>Archaea</taxon>
        <taxon>Nitrososphaerota</taxon>
        <taxon>environmental samples</taxon>
    </lineage>
</organism>
<evidence type="ECO:0000259" key="1">
    <source>
        <dbReference type="Pfam" id="PF13369"/>
    </source>
</evidence>
<dbReference type="EMBL" id="KF900512">
    <property type="protein sequence ID" value="AIE97579.1"/>
    <property type="molecule type" value="Genomic_DNA"/>
</dbReference>
<protein>
    <recommendedName>
        <fullName evidence="1">Protein SirB1 N-terminal domain-containing protein</fullName>
    </recommendedName>
</protein>
<evidence type="ECO:0000313" key="2">
    <source>
        <dbReference type="EMBL" id="AIE97579.1"/>
    </source>
</evidence>
<dbReference type="Gene3D" id="1.25.40.10">
    <property type="entry name" value="Tetratricopeptide repeat domain"/>
    <property type="match status" value="1"/>
</dbReference>
<reference evidence="2" key="1">
    <citation type="journal article" date="2014" name="Genome Biol. Evol.">
        <title>Pangenome evidence for extensive interdomain horizontal transfer affecting lineage core and shell genes in uncultured planktonic thaumarchaeota and euryarchaeota.</title>
        <authorList>
            <person name="Deschamps P."/>
            <person name="Zivanovic Y."/>
            <person name="Moreira D."/>
            <person name="Rodriguez-Valera F."/>
            <person name="Lopez-Garcia P."/>
        </authorList>
    </citation>
    <scope>NUCLEOTIDE SEQUENCE</scope>
</reference>
<dbReference type="InterPro" id="IPR011990">
    <property type="entry name" value="TPR-like_helical_dom_sf"/>
</dbReference>
<dbReference type="AlphaFoldDB" id="A0A075G268"/>
<dbReference type="PANTHER" id="PTHR31350">
    <property type="entry name" value="SI:DKEY-261L7.2"/>
    <property type="match status" value="1"/>
</dbReference>
<feature type="domain" description="Protein SirB1 N-terminal" evidence="1">
    <location>
        <begin position="44"/>
        <end position="193"/>
    </location>
</feature>
<sequence length="275" mass="31693">MSAEKFDPFISEWISFSKNPNYNLIEKCLKMAQILEYPELDISKYVEKINDISNSLKAKIGKVKNSTYLISMLNEHLFDELGFYGAEEDYYDPGNSFLNIVLDKKTGIPITLSIIYSEVAKNIGLDLQIVGFPGHVIVKYKDEVILDPFYRGRLLTIEDLEGILNRNFGEDVEFVPEYLNSATAEQLLTRLLRNLKNAYTQSYAYDNAMKCTDMILGMRPESPEEIRDKGILEERLLRYDKALPLLNKYLELEPEADDADFILELIKSVREKSNQ</sequence>